<dbReference type="Gene3D" id="3.40.50.2000">
    <property type="entry name" value="Glycogen Phosphorylase B"/>
    <property type="match status" value="1"/>
</dbReference>
<evidence type="ECO:0000256" key="7">
    <source>
        <dbReference type="RuleBase" id="RU362128"/>
    </source>
</evidence>
<dbReference type="InterPro" id="IPR052474">
    <property type="entry name" value="UDP-GlcNAc_transferase"/>
</dbReference>
<evidence type="ECO:0000256" key="6">
    <source>
        <dbReference type="ARBA" id="ARBA00048184"/>
    </source>
</evidence>
<dbReference type="STRING" id="5454.A0A163M866"/>
<comment type="subunit">
    <text evidence="1 7">Heterodimer with ALG14 to form a functional enzyme.</text>
</comment>
<keyword evidence="7" id="KW-0328">Glycosyltransferase</keyword>
<dbReference type="GO" id="GO:0043541">
    <property type="term" value="C:UDP-N-acetylglucosamine transferase complex"/>
    <property type="evidence" value="ECO:0007669"/>
    <property type="project" value="TreeGrafter"/>
</dbReference>
<evidence type="ECO:0000256" key="3">
    <source>
        <dbReference type="ARBA" id="ARBA00017468"/>
    </source>
</evidence>
<dbReference type="Proteomes" id="UP000076837">
    <property type="component" value="Unassembled WGS sequence"/>
</dbReference>
<dbReference type="InterPro" id="IPR007235">
    <property type="entry name" value="Glyco_trans_28_C"/>
</dbReference>
<dbReference type="Pfam" id="PF04101">
    <property type="entry name" value="Glyco_tran_28_C"/>
    <property type="match status" value="1"/>
</dbReference>
<accession>A0A163M866</accession>
<dbReference type="PANTHER" id="PTHR47043:SF1">
    <property type="entry name" value="UDP-N-ACETYLGLUCOSAMINE TRANSFERASE SUBUNIT ALG13"/>
    <property type="match status" value="1"/>
</dbReference>
<evidence type="ECO:0000256" key="2">
    <source>
        <dbReference type="ARBA" id="ARBA00012614"/>
    </source>
</evidence>
<evidence type="ECO:0000256" key="5">
    <source>
        <dbReference type="ARBA" id="ARBA00032061"/>
    </source>
</evidence>
<evidence type="ECO:0000256" key="4">
    <source>
        <dbReference type="ARBA" id="ARBA00024804"/>
    </source>
</evidence>
<name>A0A163M866_DIDRA</name>
<comment type="subcellular location">
    <subcellularLocation>
        <location evidence="7">Endoplasmic reticulum</location>
    </subcellularLocation>
</comment>
<comment type="function">
    <text evidence="4 7">Involved in protein N-glycosylation. Essential for the second step of the dolichol-linked oligosaccharide pathway.</text>
</comment>
<proteinExistence type="inferred from homology"/>
<keyword evidence="9" id="KW-1185">Reference proteome</keyword>
<keyword evidence="7" id="KW-0808">Transferase</keyword>
<comment type="catalytic activity">
    <reaction evidence="6">
        <text>an N-acetyl-alpha-D-glucosaminyl-diphospho-di-trans,poly-cis-dolichol + UDP-N-acetyl-alpha-D-glucosamine = an N,N'-diacetylchitobiosyl-diphospho-di-trans,poly-cis-dolichol + UDP + H(+)</text>
        <dbReference type="Rhea" id="RHEA:23380"/>
        <dbReference type="Rhea" id="RHEA-COMP:19507"/>
        <dbReference type="Rhea" id="RHEA-COMP:19510"/>
        <dbReference type="ChEBI" id="CHEBI:15378"/>
        <dbReference type="ChEBI" id="CHEBI:57269"/>
        <dbReference type="ChEBI" id="CHEBI:57705"/>
        <dbReference type="ChEBI" id="CHEBI:58223"/>
        <dbReference type="ChEBI" id="CHEBI:58427"/>
        <dbReference type="EC" id="2.4.1.141"/>
    </reaction>
</comment>
<organism evidence="8 9">
    <name type="scientific">Didymella rabiei</name>
    <name type="common">Chickpea ascochyta blight fungus</name>
    <name type="synonym">Mycosphaerella rabiei</name>
    <dbReference type="NCBI Taxonomy" id="5454"/>
    <lineage>
        <taxon>Eukaryota</taxon>
        <taxon>Fungi</taxon>
        <taxon>Dikarya</taxon>
        <taxon>Ascomycota</taxon>
        <taxon>Pezizomycotina</taxon>
        <taxon>Dothideomycetes</taxon>
        <taxon>Pleosporomycetidae</taxon>
        <taxon>Pleosporales</taxon>
        <taxon>Pleosporineae</taxon>
        <taxon>Didymellaceae</taxon>
        <taxon>Ascochyta</taxon>
    </lineage>
</organism>
<reference evidence="8 9" key="1">
    <citation type="journal article" date="2016" name="Sci. Rep.">
        <title>Draft genome sequencing and secretome analysis of fungal phytopathogen Ascochyta rabiei provides insight into the necrotrophic effector repertoire.</title>
        <authorList>
            <person name="Verma S."/>
            <person name="Gazara R.K."/>
            <person name="Nizam S."/>
            <person name="Parween S."/>
            <person name="Chattopadhyay D."/>
            <person name="Verma P.K."/>
        </authorList>
    </citation>
    <scope>NUCLEOTIDE SEQUENCE [LARGE SCALE GENOMIC DNA]</scope>
    <source>
        <strain evidence="8 9">ArDII</strain>
    </source>
</reference>
<sequence>MAASWSWTPASKLCFVTTGATAPFAALIESVLSPPSLDALLEHGFTHLLVQHGSAKDVFAQAAASARSHVQDTQHSLIIDGIDFSPHGLHAQLRLVQQSKGLVVSHAGSGSILDALRFHLPLIVVPNTSLLDNHQEELAVAMERSGYLLRGRVECVLLHAFLVPIEELTFVTRDLSPAIRKSGEFRSRMSQFPPITSGQHRETKSFAAVMDETVGFMD</sequence>
<evidence type="ECO:0000313" key="9">
    <source>
        <dbReference type="Proteomes" id="UP000076837"/>
    </source>
</evidence>
<dbReference type="GO" id="GO:0006488">
    <property type="term" value="P:dolichol-linked oligosaccharide biosynthetic process"/>
    <property type="evidence" value="ECO:0007669"/>
    <property type="project" value="TreeGrafter"/>
</dbReference>
<dbReference type="EC" id="2.4.1.141" evidence="2 7"/>
<gene>
    <name evidence="7" type="primary">ALG13</name>
    <name evidence="8" type="ORF">ST47_g325</name>
</gene>
<dbReference type="AlphaFoldDB" id="A0A163M866"/>
<comment type="similarity">
    <text evidence="7">Belongs to the glycosyltransferase 28 family.</text>
</comment>
<protein>
    <recommendedName>
        <fullName evidence="3 7">UDP-N-acetylglucosamine transferase subunit ALG13</fullName>
        <ecNumber evidence="2 7">2.4.1.141</ecNumber>
    </recommendedName>
    <alternativeName>
        <fullName evidence="5 7">Asparagine-linked glycosylation protein 13</fullName>
    </alternativeName>
</protein>
<evidence type="ECO:0000256" key="1">
    <source>
        <dbReference type="ARBA" id="ARBA00011198"/>
    </source>
</evidence>
<evidence type="ECO:0000313" key="8">
    <source>
        <dbReference type="EMBL" id="KZM28482.1"/>
    </source>
</evidence>
<dbReference type="SUPFAM" id="SSF53756">
    <property type="entry name" value="UDP-Glycosyltransferase/glycogen phosphorylase"/>
    <property type="match status" value="1"/>
</dbReference>
<dbReference type="GO" id="GO:0004577">
    <property type="term" value="F:N-acetylglucosaminyldiphosphodolichol N-acetylglucosaminyltransferase activity"/>
    <property type="evidence" value="ECO:0007669"/>
    <property type="project" value="UniProtKB-EC"/>
</dbReference>
<comment type="caution">
    <text evidence="8">The sequence shown here is derived from an EMBL/GenBank/DDBJ whole genome shotgun (WGS) entry which is preliminary data.</text>
</comment>
<dbReference type="PANTHER" id="PTHR47043">
    <property type="entry name" value="UDP-N-ACETYLGLUCOSAMINE TRANSFERASE SUBUNIT ALG13"/>
    <property type="match status" value="1"/>
</dbReference>
<dbReference type="OrthoDB" id="20273at2759"/>
<keyword evidence="7" id="KW-0256">Endoplasmic reticulum</keyword>
<dbReference type="EMBL" id="JYNV01000015">
    <property type="protein sequence ID" value="KZM28482.1"/>
    <property type="molecule type" value="Genomic_DNA"/>
</dbReference>